<evidence type="ECO:0000313" key="2">
    <source>
        <dbReference type="EMBL" id="WGK69062.1"/>
    </source>
</evidence>
<sequence length="50" mass="5532">MEIVKAVLIGVVSIFAAIIIWKLVTGLLKILLIGGITVALFLWIKRLLEE</sequence>
<reference evidence="2 3" key="1">
    <citation type="submission" date="2023-04" db="EMBL/GenBank/DDBJ databases">
        <title>Spirochaete genome identified in red abalone sample constitutes a novel genus.</title>
        <authorList>
            <person name="Sharma S.P."/>
            <person name="Purcell C.M."/>
            <person name="Hyde J.R."/>
            <person name="Severin A.J."/>
        </authorList>
    </citation>
    <scope>NUCLEOTIDE SEQUENCE [LARGE SCALE GENOMIC DNA]</scope>
    <source>
        <strain evidence="2 3">SP-2023</strain>
    </source>
</reference>
<evidence type="ECO:0000313" key="3">
    <source>
        <dbReference type="Proteomes" id="UP001228690"/>
    </source>
</evidence>
<feature type="transmembrane region" description="Helical" evidence="1">
    <location>
        <begin position="7"/>
        <end position="24"/>
    </location>
</feature>
<dbReference type="Proteomes" id="UP001228690">
    <property type="component" value="Chromosome"/>
</dbReference>
<keyword evidence="1" id="KW-1133">Transmembrane helix</keyword>
<proteinExistence type="predicted"/>
<evidence type="ECO:0000256" key="1">
    <source>
        <dbReference type="SAM" id="Phobius"/>
    </source>
</evidence>
<keyword evidence="1" id="KW-0812">Transmembrane</keyword>
<protein>
    <submittedName>
        <fullName evidence="2">Uncharacterized protein</fullName>
    </submittedName>
</protein>
<name>A0ABY8MGE3_9SPIO</name>
<keyword evidence="3" id="KW-1185">Reference proteome</keyword>
<feature type="transmembrane region" description="Helical" evidence="1">
    <location>
        <begin position="30"/>
        <end position="48"/>
    </location>
</feature>
<dbReference type="EMBL" id="CP123443">
    <property type="protein sequence ID" value="WGK69062.1"/>
    <property type="molecule type" value="Genomic_DNA"/>
</dbReference>
<organism evidence="2 3">
    <name type="scientific">Candidatus Haliotispira prima</name>
    <dbReference type="NCBI Taxonomy" id="3034016"/>
    <lineage>
        <taxon>Bacteria</taxon>
        <taxon>Pseudomonadati</taxon>
        <taxon>Spirochaetota</taxon>
        <taxon>Spirochaetia</taxon>
        <taxon>Spirochaetales</taxon>
        <taxon>Spirochaetaceae</taxon>
        <taxon>Candidatus Haliotispira</taxon>
    </lineage>
</organism>
<gene>
    <name evidence="2" type="ORF">P0082_11350</name>
</gene>
<accession>A0ABY8MGE3</accession>
<dbReference type="RefSeq" id="WP_326927250.1">
    <property type="nucleotide sequence ID" value="NZ_CP123443.1"/>
</dbReference>
<keyword evidence="1" id="KW-0472">Membrane</keyword>